<evidence type="ECO:0000256" key="2">
    <source>
        <dbReference type="SAM" id="SignalP"/>
    </source>
</evidence>
<feature type="region of interest" description="Disordered" evidence="1">
    <location>
        <begin position="53"/>
        <end position="80"/>
    </location>
</feature>
<protein>
    <submittedName>
        <fullName evidence="3">Uncharacterized protein</fullName>
    </submittedName>
</protein>
<feature type="compositionally biased region" description="Low complexity" evidence="1">
    <location>
        <begin position="215"/>
        <end position="231"/>
    </location>
</feature>
<dbReference type="HOGENOM" id="CLU_761346_0_0_1"/>
<feature type="compositionally biased region" description="Low complexity" evidence="1">
    <location>
        <begin position="53"/>
        <end position="78"/>
    </location>
</feature>
<dbReference type="InParanoid" id="B4NEL0"/>
<dbReference type="Proteomes" id="UP000007798">
    <property type="component" value="Unassembled WGS sequence"/>
</dbReference>
<evidence type="ECO:0000256" key="1">
    <source>
        <dbReference type="SAM" id="MobiDB-lite"/>
    </source>
</evidence>
<dbReference type="eggNOG" id="ENOG502TBQT">
    <property type="taxonomic scope" value="Eukaryota"/>
</dbReference>
<organism evidence="3 4">
    <name type="scientific">Drosophila willistoni</name>
    <name type="common">Fruit fly</name>
    <dbReference type="NCBI Taxonomy" id="7260"/>
    <lineage>
        <taxon>Eukaryota</taxon>
        <taxon>Metazoa</taxon>
        <taxon>Ecdysozoa</taxon>
        <taxon>Arthropoda</taxon>
        <taxon>Hexapoda</taxon>
        <taxon>Insecta</taxon>
        <taxon>Pterygota</taxon>
        <taxon>Neoptera</taxon>
        <taxon>Endopterygota</taxon>
        <taxon>Diptera</taxon>
        <taxon>Brachycera</taxon>
        <taxon>Muscomorpha</taxon>
        <taxon>Ephydroidea</taxon>
        <taxon>Drosophilidae</taxon>
        <taxon>Drosophila</taxon>
        <taxon>Sophophora</taxon>
    </lineage>
</organism>
<evidence type="ECO:0000313" key="3">
    <source>
        <dbReference type="EMBL" id="EDW82179.2"/>
    </source>
</evidence>
<feature type="chain" id="PRO_5006458375" evidence="2">
    <location>
        <begin position="23"/>
        <end position="312"/>
    </location>
</feature>
<feature type="signal peptide" evidence="2">
    <location>
        <begin position="1"/>
        <end position="22"/>
    </location>
</feature>
<dbReference type="OrthoDB" id="8050866at2759"/>
<gene>
    <name evidence="3" type="primary">Dwil\GK25663</name>
    <name evidence="3" type="ORF">Dwil_GK25663</name>
</gene>
<name>B4NEL0_DROWI</name>
<dbReference type="AlphaFoldDB" id="B4NEL0"/>
<feature type="region of interest" description="Disordered" evidence="1">
    <location>
        <begin position="92"/>
        <end position="123"/>
    </location>
</feature>
<proteinExistence type="predicted"/>
<feature type="region of interest" description="Disordered" evidence="1">
    <location>
        <begin position="211"/>
        <end position="232"/>
    </location>
</feature>
<feature type="compositionally biased region" description="Low complexity" evidence="1">
    <location>
        <begin position="95"/>
        <end position="123"/>
    </location>
</feature>
<keyword evidence="4" id="KW-1185">Reference proteome</keyword>
<dbReference type="FunCoup" id="B4NEL0">
    <property type="interactions" value="2"/>
</dbReference>
<keyword evidence="2" id="KW-0732">Signal</keyword>
<dbReference type="STRING" id="7260.B4NEL0"/>
<reference evidence="3 4" key="1">
    <citation type="journal article" date="2007" name="Nature">
        <title>Evolution of genes and genomes on the Drosophila phylogeny.</title>
        <authorList>
            <consortium name="Drosophila 12 Genomes Consortium"/>
            <person name="Clark A.G."/>
            <person name="Eisen M.B."/>
            <person name="Smith D.R."/>
            <person name="Bergman C.M."/>
            <person name="Oliver B."/>
            <person name="Markow T.A."/>
            <person name="Kaufman T.C."/>
            <person name="Kellis M."/>
            <person name="Gelbart W."/>
            <person name="Iyer V.N."/>
            <person name="Pollard D.A."/>
            <person name="Sackton T.B."/>
            <person name="Larracuente A.M."/>
            <person name="Singh N.D."/>
            <person name="Abad J.P."/>
            <person name="Abt D.N."/>
            <person name="Adryan B."/>
            <person name="Aguade M."/>
            <person name="Akashi H."/>
            <person name="Anderson W.W."/>
            <person name="Aquadro C.F."/>
            <person name="Ardell D.H."/>
            <person name="Arguello R."/>
            <person name="Artieri C.G."/>
            <person name="Barbash D.A."/>
            <person name="Barker D."/>
            <person name="Barsanti P."/>
            <person name="Batterham P."/>
            <person name="Batzoglou S."/>
            <person name="Begun D."/>
            <person name="Bhutkar A."/>
            <person name="Blanco E."/>
            <person name="Bosak S.A."/>
            <person name="Bradley R.K."/>
            <person name="Brand A.D."/>
            <person name="Brent M.R."/>
            <person name="Brooks A.N."/>
            <person name="Brown R.H."/>
            <person name="Butlin R.K."/>
            <person name="Caggese C."/>
            <person name="Calvi B.R."/>
            <person name="Bernardo de Carvalho A."/>
            <person name="Caspi A."/>
            <person name="Castrezana S."/>
            <person name="Celniker S.E."/>
            <person name="Chang J.L."/>
            <person name="Chapple C."/>
            <person name="Chatterji S."/>
            <person name="Chinwalla A."/>
            <person name="Civetta A."/>
            <person name="Clifton S.W."/>
            <person name="Comeron J.M."/>
            <person name="Costello J.C."/>
            <person name="Coyne J.A."/>
            <person name="Daub J."/>
            <person name="David R.G."/>
            <person name="Delcher A.L."/>
            <person name="Delehaunty K."/>
            <person name="Do C.B."/>
            <person name="Ebling H."/>
            <person name="Edwards K."/>
            <person name="Eickbush T."/>
            <person name="Evans J.D."/>
            <person name="Filipski A."/>
            <person name="Findeiss S."/>
            <person name="Freyhult E."/>
            <person name="Fulton L."/>
            <person name="Fulton R."/>
            <person name="Garcia A.C."/>
            <person name="Gardiner A."/>
            <person name="Garfield D.A."/>
            <person name="Garvin B.E."/>
            <person name="Gibson G."/>
            <person name="Gilbert D."/>
            <person name="Gnerre S."/>
            <person name="Godfrey J."/>
            <person name="Good R."/>
            <person name="Gotea V."/>
            <person name="Gravely B."/>
            <person name="Greenberg A.J."/>
            <person name="Griffiths-Jones S."/>
            <person name="Gross S."/>
            <person name="Guigo R."/>
            <person name="Gustafson E.A."/>
            <person name="Haerty W."/>
            <person name="Hahn M.W."/>
            <person name="Halligan D.L."/>
            <person name="Halpern A.L."/>
            <person name="Halter G.M."/>
            <person name="Han M.V."/>
            <person name="Heger A."/>
            <person name="Hillier L."/>
            <person name="Hinrichs A.S."/>
            <person name="Holmes I."/>
            <person name="Hoskins R.A."/>
            <person name="Hubisz M.J."/>
            <person name="Hultmark D."/>
            <person name="Huntley M.A."/>
            <person name="Jaffe D.B."/>
            <person name="Jagadeeshan S."/>
            <person name="Jeck W.R."/>
            <person name="Johnson J."/>
            <person name="Jones C.D."/>
            <person name="Jordan W.C."/>
            <person name="Karpen G.H."/>
            <person name="Kataoka E."/>
            <person name="Keightley P.D."/>
            <person name="Kheradpour P."/>
            <person name="Kirkness E.F."/>
            <person name="Koerich L.B."/>
            <person name="Kristiansen K."/>
            <person name="Kudrna D."/>
            <person name="Kulathinal R.J."/>
            <person name="Kumar S."/>
            <person name="Kwok R."/>
            <person name="Lander E."/>
            <person name="Langley C.H."/>
            <person name="Lapoint R."/>
            <person name="Lazzaro B.P."/>
            <person name="Lee S.J."/>
            <person name="Levesque L."/>
            <person name="Li R."/>
            <person name="Lin C.F."/>
            <person name="Lin M.F."/>
            <person name="Lindblad-Toh K."/>
            <person name="Llopart A."/>
            <person name="Long M."/>
            <person name="Low L."/>
            <person name="Lozovsky E."/>
            <person name="Lu J."/>
            <person name="Luo M."/>
            <person name="Machado C.A."/>
            <person name="Makalowski W."/>
            <person name="Marzo M."/>
            <person name="Matsuda M."/>
            <person name="Matzkin L."/>
            <person name="McAllister B."/>
            <person name="McBride C.S."/>
            <person name="McKernan B."/>
            <person name="McKernan K."/>
            <person name="Mendez-Lago M."/>
            <person name="Minx P."/>
            <person name="Mollenhauer M.U."/>
            <person name="Montooth K."/>
            <person name="Mount S.M."/>
            <person name="Mu X."/>
            <person name="Myers E."/>
            <person name="Negre B."/>
            <person name="Newfeld S."/>
            <person name="Nielsen R."/>
            <person name="Noor M.A."/>
            <person name="O'Grady P."/>
            <person name="Pachter L."/>
            <person name="Papaceit M."/>
            <person name="Parisi M.J."/>
            <person name="Parisi M."/>
            <person name="Parts L."/>
            <person name="Pedersen J.S."/>
            <person name="Pesole G."/>
            <person name="Phillippy A.M."/>
            <person name="Ponting C.P."/>
            <person name="Pop M."/>
            <person name="Porcelli D."/>
            <person name="Powell J.R."/>
            <person name="Prohaska S."/>
            <person name="Pruitt K."/>
            <person name="Puig M."/>
            <person name="Quesneville H."/>
            <person name="Ram K.R."/>
            <person name="Rand D."/>
            <person name="Rasmussen M.D."/>
            <person name="Reed L.K."/>
            <person name="Reenan R."/>
            <person name="Reily A."/>
            <person name="Remington K.A."/>
            <person name="Rieger T.T."/>
            <person name="Ritchie M.G."/>
            <person name="Robin C."/>
            <person name="Rogers Y.H."/>
            <person name="Rohde C."/>
            <person name="Rozas J."/>
            <person name="Rubenfield M.J."/>
            <person name="Ruiz A."/>
            <person name="Russo S."/>
            <person name="Salzberg S.L."/>
            <person name="Sanchez-Gracia A."/>
            <person name="Saranga D.J."/>
            <person name="Sato H."/>
            <person name="Schaeffer S.W."/>
            <person name="Schatz M.C."/>
            <person name="Schlenke T."/>
            <person name="Schwartz R."/>
            <person name="Segarra C."/>
            <person name="Singh R.S."/>
            <person name="Sirot L."/>
            <person name="Sirota M."/>
            <person name="Sisneros N.B."/>
            <person name="Smith C.D."/>
            <person name="Smith T.F."/>
            <person name="Spieth J."/>
            <person name="Stage D.E."/>
            <person name="Stark A."/>
            <person name="Stephan W."/>
            <person name="Strausberg R.L."/>
            <person name="Strempel S."/>
            <person name="Sturgill D."/>
            <person name="Sutton G."/>
            <person name="Sutton G.G."/>
            <person name="Tao W."/>
            <person name="Teichmann S."/>
            <person name="Tobari Y.N."/>
            <person name="Tomimura Y."/>
            <person name="Tsolas J.M."/>
            <person name="Valente V.L."/>
            <person name="Venter E."/>
            <person name="Venter J.C."/>
            <person name="Vicario S."/>
            <person name="Vieira F.G."/>
            <person name="Vilella A.J."/>
            <person name="Villasante A."/>
            <person name="Walenz B."/>
            <person name="Wang J."/>
            <person name="Wasserman M."/>
            <person name="Watts T."/>
            <person name="Wilson D."/>
            <person name="Wilson R.K."/>
            <person name="Wing R.A."/>
            <person name="Wolfner M.F."/>
            <person name="Wong A."/>
            <person name="Wong G.K."/>
            <person name="Wu C.I."/>
            <person name="Wu G."/>
            <person name="Yamamoto D."/>
            <person name="Yang H.P."/>
            <person name="Yang S.P."/>
            <person name="Yorke J.A."/>
            <person name="Yoshida K."/>
            <person name="Zdobnov E."/>
            <person name="Zhang P."/>
            <person name="Zhang Y."/>
            <person name="Zimin A.V."/>
            <person name="Baldwin J."/>
            <person name="Abdouelleil A."/>
            <person name="Abdulkadir J."/>
            <person name="Abebe A."/>
            <person name="Abera B."/>
            <person name="Abreu J."/>
            <person name="Acer S.C."/>
            <person name="Aftuck L."/>
            <person name="Alexander A."/>
            <person name="An P."/>
            <person name="Anderson E."/>
            <person name="Anderson S."/>
            <person name="Arachi H."/>
            <person name="Azer M."/>
            <person name="Bachantsang P."/>
            <person name="Barry A."/>
            <person name="Bayul T."/>
            <person name="Berlin A."/>
            <person name="Bessette D."/>
            <person name="Bloom T."/>
            <person name="Blye J."/>
            <person name="Boguslavskiy L."/>
            <person name="Bonnet C."/>
            <person name="Boukhgalter B."/>
            <person name="Bourzgui I."/>
            <person name="Brown A."/>
            <person name="Cahill P."/>
            <person name="Channer S."/>
            <person name="Cheshatsang Y."/>
            <person name="Chuda L."/>
            <person name="Citroen M."/>
            <person name="Collymore A."/>
            <person name="Cooke P."/>
            <person name="Costello M."/>
            <person name="D'Aco K."/>
            <person name="Daza R."/>
            <person name="De Haan G."/>
            <person name="DeGray S."/>
            <person name="DeMaso C."/>
            <person name="Dhargay N."/>
            <person name="Dooley K."/>
            <person name="Dooley E."/>
            <person name="Doricent M."/>
            <person name="Dorje P."/>
            <person name="Dorjee K."/>
            <person name="Dupes A."/>
            <person name="Elong R."/>
            <person name="Falk J."/>
            <person name="Farina A."/>
            <person name="Faro S."/>
            <person name="Ferguson D."/>
            <person name="Fisher S."/>
            <person name="Foley C.D."/>
            <person name="Franke A."/>
            <person name="Friedrich D."/>
            <person name="Gadbois L."/>
            <person name="Gearin G."/>
            <person name="Gearin C.R."/>
            <person name="Giannoukos G."/>
            <person name="Goode T."/>
            <person name="Graham J."/>
            <person name="Grandbois E."/>
            <person name="Grewal S."/>
            <person name="Gyaltsen K."/>
            <person name="Hafez N."/>
            <person name="Hagos B."/>
            <person name="Hall J."/>
            <person name="Henson C."/>
            <person name="Hollinger A."/>
            <person name="Honan T."/>
            <person name="Huard M.D."/>
            <person name="Hughes L."/>
            <person name="Hurhula B."/>
            <person name="Husby M.E."/>
            <person name="Kamat A."/>
            <person name="Kanga B."/>
            <person name="Kashin S."/>
            <person name="Khazanovich D."/>
            <person name="Kisner P."/>
            <person name="Lance K."/>
            <person name="Lara M."/>
            <person name="Lee W."/>
            <person name="Lennon N."/>
            <person name="Letendre F."/>
            <person name="LeVine R."/>
            <person name="Lipovsky A."/>
            <person name="Liu X."/>
            <person name="Liu J."/>
            <person name="Liu S."/>
            <person name="Lokyitsang T."/>
            <person name="Lokyitsang Y."/>
            <person name="Lubonja R."/>
            <person name="Lui A."/>
            <person name="MacDonald P."/>
            <person name="Magnisalis V."/>
            <person name="Maru K."/>
            <person name="Matthews C."/>
            <person name="McCusker W."/>
            <person name="McDonough S."/>
            <person name="Mehta T."/>
            <person name="Meldrim J."/>
            <person name="Meneus L."/>
            <person name="Mihai O."/>
            <person name="Mihalev A."/>
            <person name="Mihova T."/>
            <person name="Mittelman R."/>
            <person name="Mlenga V."/>
            <person name="Montmayeur A."/>
            <person name="Mulrain L."/>
            <person name="Navidi A."/>
            <person name="Naylor J."/>
            <person name="Negash T."/>
            <person name="Nguyen T."/>
            <person name="Nguyen N."/>
            <person name="Nicol R."/>
            <person name="Norbu C."/>
            <person name="Norbu N."/>
            <person name="Novod N."/>
            <person name="O'Neill B."/>
            <person name="Osman S."/>
            <person name="Markiewicz E."/>
            <person name="Oyono O.L."/>
            <person name="Patti C."/>
            <person name="Phunkhang P."/>
            <person name="Pierre F."/>
            <person name="Priest M."/>
            <person name="Raghuraman S."/>
            <person name="Rege F."/>
            <person name="Reyes R."/>
            <person name="Rise C."/>
            <person name="Rogov P."/>
            <person name="Ross K."/>
            <person name="Ryan E."/>
            <person name="Settipalli S."/>
            <person name="Shea T."/>
            <person name="Sherpa N."/>
            <person name="Shi L."/>
            <person name="Shih D."/>
            <person name="Sparrow T."/>
            <person name="Spaulding J."/>
            <person name="Stalker J."/>
            <person name="Stange-Thomann N."/>
            <person name="Stavropoulos S."/>
            <person name="Stone C."/>
            <person name="Strader C."/>
            <person name="Tesfaye S."/>
            <person name="Thomson T."/>
            <person name="Thoulutsang Y."/>
            <person name="Thoulutsang D."/>
            <person name="Topham K."/>
            <person name="Topping I."/>
            <person name="Tsamla T."/>
            <person name="Vassiliev H."/>
            <person name="Vo A."/>
            <person name="Wangchuk T."/>
            <person name="Wangdi T."/>
            <person name="Weiand M."/>
            <person name="Wilkinson J."/>
            <person name="Wilson A."/>
            <person name="Yadav S."/>
            <person name="Young G."/>
            <person name="Yu Q."/>
            <person name="Zembek L."/>
            <person name="Zhong D."/>
            <person name="Zimmer A."/>
            <person name="Zwirko Z."/>
            <person name="Jaffe D.B."/>
            <person name="Alvarez P."/>
            <person name="Brockman W."/>
            <person name="Butler J."/>
            <person name="Chin C."/>
            <person name="Gnerre S."/>
            <person name="Grabherr M."/>
            <person name="Kleber M."/>
            <person name="Mauceli E."/>
            <person name="MacCallum I."/>
        </authorList>
    </citation>
    <scope>NUCLEOTIDE SEQUENCE [LARGE SCALE GENOMIC DNA]</scope>
    <source>
        <strain evidence="4">Tucson 14030-0811.24</strain>
    </source>
</reference>
<evidence type="ECO:0000313" key="4">
    <source>
        <dbReference type="Proteomes" id="UP000007798"/>
    </source>
</evidence>
<dbReference type="EMBL" id="CH964239">
    <property type="protein sequence ID" value="EDW82179.2"/>
    <property type="molecule type" value="Genomic_DNA"/>
</dbReference>
<sequence>MLSKAFLLTLLVLASQQDACKAQLSFHNDAHTNSFTLKTPGLQHTYTRYYGAAAKQQAQQEQPQTQSQAAANQQNPTQYSSFSPAGVQYQTVYPQQQQQQQQGASFGSGLSGASSTRGGAKQQAAAGAGGATALNMPSYADQMQAAFLDYQRQRVEFEQQQQQLLQKLYHYYPDVSGALASQAGSQSAATAASGAAPTSGLRYVQRQSANLNGLQQQQQQSQQQQQRQQQSVPSFYSTQQHLGFMQQQQQDVLRDQQQSVAQQFATSQLAPTTTQSFGMAVPMSSVLGTTSYQSSPEVSHVNFSSGNLNYSF</sequence>
<accession>B4NEL0</accession>